<organism evidence="2">
    <name type="scientific">Opuntia streptacantha</name>
    <name type="common">Prickly pear cactus</name>
    <name type="synonym">Opuntia cardona</name>
    <dbReference type="NCBI Taxonomy" id="393608"/>
    <lineage>
        <taxon>Eukaryota</taxon>
        <taxon>Viridiplantae</taxon>
        <taxon>Streptophyta</taxon>
        <taxon>Embryophyta</taxon>
        <taxon>Tracheophyta</taxon>
        <taxon>Spermatophyta</taxon>
        <taxon>Magnoliopsida</taxon>
        <taxon>eudicotyledons</taxon>
        <taxon>Gunneridae</taxon>
        <taxon>Pentapetalae</taxon>
        <taxon>Caryophyllales</taxon>
        <taxon>Cactineae</taxon>
        <taxon>Cactaceae</taxon>
        <taxon>Opuntioideae</taxon>
        <taxon>Opuntia</taxon>
    </lineage>
</organism>
<evidence type="ECO:0000313" key="2">
    <source>
        <dbReference type="EMBL" id="MBA4636223.1"/>
    </source>
</evidence>
<dbReference type="AlphaFoldDB" id="A0A7C9DB54"/>
<evidence type="ECO:0000256" key="1">
    <source>
        <dbReference type="SAM" id="MobiDB-lite"/>
    </source>
</evidence>
<feature type="compositionally biased region" description="Pro residues" evidence="1">
    <location>
        <begin position="17"/>
        <end position="29"/>
    </location>
</feature>
<feature type="compositionally biased region" description="Polar residues" evidence="1">
    <location>
        <begin position="1"/>
        <end position="12"/>
    </location>
</feature>
<reference evidence="2" key="2">
    <citation type="submission" date="2020-07" db="EMBL/GenBank/DDBJ databases">
        <authorList>
            <person name="Vera ALvarez R."/>
            <person name="Arias-Moreno D.M."/>
            <person name="Jimenez-Jacinto V."/>
            <person name="Jimenez-Bremont J.F."/>
            <person name="Swaminathan K."/>
            <person name="Moose S.P."/>
            <person name="Guerrero-Gonzalez M.L."/>
            <person name="Marino-Ramirez L."/>
            <person name="Landsman D."/>
            <person name="Rodriguez-Kessler M."/>
            <person name="Delgado-Sanchez P."/>
        </authorList>
    </citation>
    <scope>NUCLEOTIDE SEQUENCE</scope>
    <source>
        <tissue evidence="2">Cladode</tissue>
    </source>
</reference>
<proteinExistence type="predicted"/>
<protein>
    <submittedName>
        <fullName evidence="2">Uncharacterized protein</fullName>
    </submittedName>
</protein>
<reference evidence="2" key="1">
    <citation type="journal article" date="2013" name="J. Plant Res.">
        <title>Effect of fungi and light on seed germination of three Opuntia species from semiarid lands of central Mexico.</title>
        <authorList>
            <person name="Delgado-Sanchez P."/>
            <person name="Jimenez-Bremont J.F."/>
            <person name="Guerrero-Gonzalez Mde L."/>
            <person name="Flores J."/>
        </authorList>
    </citation>
    <scope>NUCLEOTIDE SEQUENCE</scope>
    <source>
        <tissue evidence="2">Cladode</tissue>
    </source>
</reference>
<name>A0A7C9DB54_OPUST</name>
<accession>A0A7C9DB54</accession>
<sequence length="120" mass="12467">MASPPASRTRTNSHFPSSPPYSTPPPPSNPTFETSSPPTFHPPNPLSVSSSTFSLDGLTPSLGASGPPESLSQPAAPMGRRRICHSGFISLTGTCPTVRTFPCRDSRRTIASADPSSTGS</sequence>
<dbReference type="EMBL" id="GISG01099000">
    <property type="protein sequence ID" value="MBA4636223.1"/>
    <property type="molecule type" value="Transcribed_RNA"/>
</dbReference>
<feature type="region of interest" description="Disordered" evidence="1">
    <location>
        <begin position="1"/>
        <end position="78"/>
    </location>
</feature>